<dbReference type="EMBL" id="JACGWJ010000013">
    <property type="protein sequence ID" value="KAL0379227.1"/>
    <property type="molecule type" value="Genomic_DNA"/>
</dbReference>
<proteinExistence type="predicted"/>
<comment type="caution">
    <text evidence="1">The sequence shown here is derived from an EMBL/GenBank/DDBJ whole genome shotgun (WGS) entry which is preliminary data.</text>
</comment>
<organism evidence="1">
    <name type="scientific">Sesamum radiatum</name>
    <name type="common">Black benniseed</name>
    <dbReference type="NCBI Taxonomy" id="300843"/>
    <lineage>
        <taxon>Eukaryota</taxon>
        <taxon>Viridiplantae</taxon>
        <taxon>Streptophyta</taxon>
        <taxon>Embryophyta</taxon>
        <taxon>Tracheophyta</taxon>
        <taxon>Spermatophyta</taxon>
        <taxon>Magnoliopsida</taxon>
        <taxon>eudicotyledons</taxon>
        <taxon>Gunneridae</taxon>
        <taxon>Pentapetalae</taxon>
        <taxon>asterids</taxon>
        <taxon>lamiids</taxon>
        <taxon>Lamiales</taxon>
        <taxon>Pedaliaceae</taxon>
        <taxon>Sesamum</taxon>
    </lineage>
</organism>
<dbReference type="PANTHER" id="PTHR33248">
    <property type="entry name" value="ZINC ION-BINDING PROTEIN"/>
    <property type="match status" value="1"/>
</dbReference>
<reference evidence="1" key="1">
    <citation type="submission" date="2020-06" db="EMBL/GenBank/DDBJ databases">
        <authorList>
            <person name="Li T."/>
            <person name="Hu X."/>
            <person name="Zhang T."/>
            <person name="Song X."/>
            <person name="Zhang H."/>
            <person name="Dai N."/>
            <person name="Sheng W."/>
            <person name="Hou X."/>
            <person name="Wei L."/>
        </authorList>
    </citation>
    <scope>NUCLEOTIDE SEQUENCE</scope>
    <source>
        <strain evidence="1">G02</strain>
        <tissue evidence="1">Leaf</tissue>
    </source>
</reference>
<evidence type="ECO:0000313" key="1">
    <source>
        <dbReference type="EMBL" id="KAL0379227.1"/>
    </source>
</evidence>
<gene>
    <name evidence="1" type="ORF">Sradi_3228200</name>
</gene>
<accession>A0AAW2RG73</accession>
<name>A0AAW2RG73_SESRA</name>
<dbReference type="AlphaFoldDB" id="A0AAW2RG73"/>
<protein>
    <recommendedName>
        <fullName evidence="2">Zinc finger GRF-type domain-containing protein</fullName>
    </recommendedName>
</protein>
<reference evidence="1" key="2">
    <citation type="journal article" date="2024" name="Plant">
        <title>Genomic evolution and insights into agronomic trait innovations of Sesamum species.</title>
        <authorList>
            <person name="Miao H."/>
            <person name="Wang L."/>
            <person name="Qu L."/>
            <person name="Liu H."/>
            <person name="Sun Y."/>
            <person name="Le M."/>
            <person name="Wang Q."/>
            <person name="Wei S."/>
            <person name="Zheng Y."/>
            <person name="Lin W."/>
            <person name="Duan Y."/>
            <person name="Cao H."/>
            <person name="Xiong S."/>
            <person name="Wang X."/>
            <person name="Wei L."/>
            <person name="Li C."/>
            <person name="Ma Q."/>
            <person name="Ju M."/>
            <person name="Zhao R."/>
            <person name="Li G."/>
            <person name="Mu C."/>
            <person name="Tian Q."/>
            <person name="Mei H."/>
            <person name="Zhang T."/>
            <person name="Gao T."/>
            <person name="Zhang H."/>
        </authorList>
    </citation>
    <scope>NUCLEOTIDE SEQUENCE</scope>
    <source>
        <strain evidence="1">G02</strain>
    </source>
</reference>
<evidence type="ECO:0008006" key="2">
    <source>
        <dbReference type="Google" id="ProtNLM"/>
    </source>
</evidence>
<sequence length="98" mass="11223">MSTITSSVDCHCGRLVVLGTAWTNANPGRRWEDEICFSFAERRCGFFEWEDPPMCERARNIIPSLLRRINAMEGEDIGSSMTYVIELDDLNNLLMFSL</sequence>